<reference evidence="1" key="1">
    <citation type="submission" date="2020-04" db="EMBL/GenBank/DDBJ databases">
        <title>Genome Assembly and Annotation of Botryosphaeria dothidea sdau 11-99, a Latent Pathogen of Apple Fruit Ring Rot in China.</title>
        <authorList>
            <person name="Yu C."/>
            <person name="Diao Y."/>
            <person name="Lu Q."/>
            <person name="Zhao J."/>
            <person name="Cui S."/>
            <person name="Peng C."/>
            <person name="He B."/>
            <person name="Liu H."/>
        </authorList>
    </citation>
    <scope>NUCLEOTIDE SEQUENCE [LARGE SCALE GENOMIC DNA]</scope>
    <source>
        <strain evidence="1">Sdau11-99</strain>
    </source>
</reference>
<keyword evidence="2" id="KW-1185">Reference proteome</keyword>
<protein>
    <submittedName>
        <fullName evidence="1">Uncharacterized protein</fullName>
    </submittedName>
</protein>
<accession>A0A8H4N2D8</accession>
<dbReference type="AlphaFoldDB" id="A0A8H4N2D8"/>
<organism evidence="1 2">
    <name type="scientific">Botryosphaeria dothidea</name>
    <dbReference type="NCBI Taxonomy" id="55169"/>
    <lineage>
        <taxon>Eukaryota</taxon>
        <taxon>Fungi</taxon>
        <taxon>Dikarya</taxon>
        <taxon>Ascomycota</taxon>
        <taxon>Pezizomycotina</taxon>
        <taxon>Dothideomycetes</taxon>
        <taxon>Dothideomycetes incertae sedis</taxon>
        <taxon>Botryosphaeriales</taxon>
        <taxon>Botryosphaeriaceae</taxon>
        <taxon>Botryosphaeria</taxon>
    </lineage>
</organism>
<evidence type="ECO:0000313" key="2">
    <source>
        <dbReference type="Proteomes" id="UP000572817"/>
    </source>
</evidence>
<sequence>MAKPAAITGAPLHEHVELLATVLNRHNANVMEYVLSPLIELLNQLKSQIGTGSTTASSTGIRKIRDKWKISGGIDQVNAPESEDQLRPLGQSNVPTSILAVRIDDDELQDNSDTDF</sequence>
<name>A0A8H4N2D8_9PEZI</name>
<evidence type="ECO:0000313" key="1">
    <source>
        <dbReference type="EMBL" id="KAF4304603.1"/>
    </source>
</evidence>
<dbReference type="EMBL" id="WWBZ02000051">
    <property type="protein sequence ID" value="KAF4304603.1"/>
    <property type="molecule type" value="Genomic_DNA"/>
</dbReference>
<gene>
    <name evidence="1" type="ORF">GTA08_BOTSDO07711</name>
</gene>
<proteinExistence type="predicted"/>
<comment type="caution">
    <text evidence="1">The sequence shown here is derived from an EMBL/GenBank/DDBJ whole genome shotgun (WGS) entry which is preliminary data.</text>
</comment>
<dbReference type="Proteomes" id="UP000572817">
    <property type="component" value="Unassembled WGS sequence"/>
</dbReference>